<evidence type="ECO:0000256" key="11">
    <source>
        <dbReference type="SAM" id="MobiDB-lite"/>
    </source>
</evidence>
<evidence type="ECO:0000256" key="8">
    <source>
        <dbReference type="ARBA" id="ARBA00024350"/>
    </source>
</evidence>
<feature type="domain" description="DEAD-box RNA helicase Q" evidence="14">
    <location>
        <begin position="19"/>
        <end position="47"/>
    </location>
</feature>
<dbReference type="CDD" id="cd17954">
    <property type="entry name" value="DEADc_DDX47"/>
    <property type="match status" value="1"/>
</dbReference>
<gene>
    <name evidence="16" type="primary">LOC112283532</name>
    <name evidence="15" type="ORF">PHYPA_001735</name>
</gene>
<dbReference type="eggNOG" id="KOG0330">
    <property type="taxonomic scope" value="Eukaryota"/>
</dbReference>
<dbReference type="PROSITE" id="PS51195">
    <property type="entry name" value="Q_MOTIF"/>
    <property type="match status" value="1"/>
</dbReference>
<evidence type="ECO:0000259" key="12">
    <source>
        <dbReference type="PROSITE" id="PS51192"/>
    </source>
</evidence>
<dbReference type="Pfam" id="PF00271">
    <property type="entry name" value="Helicase_C"/>
    <property type="match status" value="1"/>
</dbReference>
<dbReference type="GO" id="GO:0003724">
    <property type="term" value="F:RNA helicase activity"/>
    <property type="evidence" value="ECO:0007669"/>
    <property type="project" value="InterPro"/>
</dbReference>
<proteinExistence type="inferred from homology"/>
<evidence type="ECO:0000256" key="6">
    <source>
        <dbReference type="ARBA" id="ARBA00022884"/>
    </source>
</evidence>
<dbReference type="GO" id="GO:0016787">
    <property type="term" value="F:hydrolase activity"/>
    <property type="evidence" value="ECO:0007669"/>
    <property type="project" value="UniProtKB-KW"/>
</dbReference>
<dbReference type="PROSITE" id="PS51194">
    <property type="entry name" value="HELICASE_CTER"/>
    <property type="match status" value="1"/>
</dbReference>
<evidence type="ECO:0000313" key="17">
    <source>
        <dbReference type="Proteomes" id="UP000006727"/>
    </source>
</evidence>
<dbReference type="InterPro" id="IPR050079">
    <property type="entry name" value="DEAD_box_RNA_helicase"/>
</dbReference>
<dbReference type="PANTHER" id="PTHR47959">
    <property type="entry name" value="ATP-DEPENDENT RNA HELICASE RHLE-RELATED"/>
    <property type="match status" value="1"/>
</dbReference>
<dbReference type="KEGG" id="ppp:112283532"/>
<dbReference type="STRING" id="3218.A9RTN8"/>
<dbReference type="OrthoDB" id="10261904at2759"/>
<feature type="domain" description="Helicase ATP-binding" evidence="12">
    <location>
        <begin position="50"/>
        <end position="221"/>
    </location>
</feature>
<dbReference type="EnsemblPlants" id="Pp3c1_37280V3.2">
    <property type="protein sequence ID" value="PAC:32970151.CDS.1"/>
    <property type="gene ID" value="Pp3c1_37280"/>
</dbReference>
<dbReference type="EnsemblPlants" id="Pp3c1_37280V3.1">
    <property type="protein sequence ID" value="PAC:32970150.CDS.1"/>
    <property type="gene ID" value="Pp3c1_37280"/>
</dbReference>
<evidence type="ECO:0000259" key="13">
    <source>
        <dbReference type="PROSITE" id="PS51194"/>
    </source>
</evidence>
<dbReference type="CDD" id="cd18787">
    <property type="entry name" value="SF2_C_DEAD"/>
    <property type="match status" value="1"/>
</dbReference>
<reference evidence="16" key="3">
    <citation type="submission" date="2020-12" db="UniProtKB">
        <authorList>
            <consortium name="EnsemblPlants"/>
        </authorList>
    </citation>
    <scope>IDENTIFICATION</scope>
</reference>
<dbReference type="FunFam" id="3.40.50.300:FF:000681">
    <property type="entry name" value="probable ATP-dependent RNA helicase DDX47"/>
    <property type="match status" value="1"/>
</dbReference>
<evidence type="ECO:0000256" key="1">
    <source>
        <dbReference type="ARBA" id="ARBA00004123"/>
    </source>
</evidence>
<evidence type="ECO:0000256" key="10">
    <source>
        <dbReference type="RuleBase" id="RU000492"/>
    </source>
</evidence>
<dbReference type="InterPro" id="IPR001650">
    <property type="entry name" value="Helicase_C-like"/>
</dbReference>
<dbReference type="GO" id="GO:0005524">
    <property type="term" value="F:ATP binding"/>
    <property type="evidence" value="ECO:0007669"/>
    <property type="project" value="UniProtKB-KW"/>
</dbReference>
<comment type="subcellular location">
    <subcellularLocation>
        <location evidence="1">Nucleus</location>
    </subcellularLocation>
</comment>
<dbReference type="OMA" id="GIGIKCC"/>
<evidence type="ECO:0008006" key="18">
    <source>
        <dbReference type="Google" id="ProtNLM"/>
    </source>
</evidence>
<evidence type="ECO:0000313" key="15">
    <source>
        <dbReference type="EMBL" id="PNR63310.1"/>
    </source>
</evidence>
<evidence type="ECO:0000256" key="4">
    <source>
        <dbReference type="ARBA" id="ARBA00022806"/>
    </source>
</evidence>
<evidence type="ECO:0000256" key="7">
    <source>
        <dbReference type="ARBA" id="ARBA00023242"/>
    </source>
</evidence>
<keyword evidence="5 10" id="KW-0067">ATP-binding</keyword>
<dbReference type="Gramene" id="Pp3c1_37280V3.1">
    <property type="protein sequence ID" value="PAC:32970150.CDS.1"/>
    <property type="gene ID" value="Pp3c1_37280"/>
</dbReference>
<keyword evidence="3 10" id="KW-0378">Hydrolase</keyword>
<evidence type="ECO:0000256" key="2">
    <source>
        <dbReference type="ARBA" id="ARBA00022741"/>
    </source>
</evidence>
<dbReference type="PROSITE" id="PS51192">
    <property type="entry name" value="HELICASE_ATP_BIND_1"/>
    <property type="match status" value="1"/>
</dbReference>
<evidence type="ECO:0000313" key="16">
    <source>
        <dbReference type="EnsemblPlants" id="PAC:32970150.CDS.1"/>
    </source>
</evidence>
<dbReference type="FunCoup" id="A9RTN8">
    <property type="interactions" value="4147"/>
</dbReference>
<dbReference type="RefSeq" id="XP_024378111.1">
    <property type="nucleotide sequence ID" value="XM_024522343.2"/>
</dbReference>
<reference evidence="15 17" key="1">
    <citation type="journal article" date="2008" name="Science">
        <title>The Physcomitrella genome reveals evolutionary insights into the conquest of land by plants.</title>
        <authorList>
            <person name="Rensing S."/>
            <person name="Lang D."/>
            <person name="Zimmer A."/>
            <person name="Terry A."/>
            <person name="Salamov A."/>
            <person name="Shapiro H."/>
            <person name="Nishiyama T."/>
            <person name="Perroud P.-F."/>
            <person name="Lindquist E."/>
            <person name="Kamisugi Y."/>
            <person name="Tanahashi T."/>
            <person name="Sakakibara K."/>
            <person name="Fujita T."/>
            <person name="Oishi K."/>
            <person name="Shin-I T."/>
            <person name="Kuroki Y."/>
            <person name="Toyoda A."/>
            <person name="Suzuki Y."/>
            <person name="Hashimoto A."/>
            <person name="Yamaguchi K."/>
            <person name="Sugano A."/>
            <person name="Kohara Y."/>
            <person name="Fujiyama A."/>
            <person name="Anterola A."/>
            <person name="Aoki S."/>
            <person name="Ashton N."/>
            <person name="Barbazuk W.B."/>
            <person name="Barker E."/>
            <person name="Bennetzen J."/>
            <person name="Bezanilla M."/>
            <person name="Blankenship R."/>
            <person name="Cho S.H."/>
            <person name="Dutcher S."/>
            <person name="Estelle M."/>
            <person name="Fawcett J.A."/>
            <person name="Gundlach H."/>
            <person name="Hanada K."/>
            <person name="Heyl A."/>
            <person name="Hicks K.A."/>
            <person name="Hugh J."/>
            <person name="Lohr M."/>
            <person name="Mayer K."/>
            <person name="Melkozernov A."/>
            <person name="Murata T."/>
            <person name="Nelson D."/>
            <person name="Pils B."/>
            <person name="Prigge M."/>
            <person name="Reiss B."/>
            <person name="Renner T."/>
            <person name="Rombauts S."/>
            <person name="Rushton P."/>
            <person name="Sanderfoot A."/>
            <person name="Schween G."/>
            <person name="Shiu S.-H."/>
            <person name="Stueber K."/>
            <person name="Theodoulou F.L."/>
            <person name="Tu H."/>
            <person name="Van de Peer Y."/>
            <person name="Verrier P.J."/>
            <person name="Waters E."/>
            <person name="Wood A."/>
            <person name="Yang L."/>
            <person name="Cove D."/>
            <person name="Cuming A."/>
            <person name="Hasebe M."/>
            <person name="Lucas S."/>
            <person name="Mishler D.B."/>
            <person name="Reski R."/>
            <person name="Grigoriev I."/>
            <person name="Quatrano R.S."/>
            <person name="Boore J.L."/>
        </authorList>
    </citation>
    <scope>NUCLEOTIDE SEQUENCE [LARGE SCALE GENOMIC DNA]</scope>
    <source>
        <strain evidence="16 17">cv. Gransden 2004</strain>
    </source>
</reference>
<dbReference type="InterPro" id="IPR011545">
    <property type="entry name" value="DEAD/DEAH_box_helicase_dom"/>
</dbReference>
<dbReference type="Pfam" id="PF00270">
    <property type="entry name" value="DEAD"/>
    <property type="match status" value="1"/>
</dbReference>
<dbReference type="InterPro" id="IPR044765">
    <property type="entry name" value="DDX47/Rrp3_DEADc"/>
</dbReference>
<dbReference type="InterPro" id="IPR000629">
    <property type="entry name" value="RNA-helicase_DEAD-box_CS"/>
</dbReference>
<feature type="compositionally biased region" description="Basic and acidic residues" evidence="11">
    <location>
        <begin position="430"/>
        <end position="441"/>
    </location>
</feature>
<dbReference type="InterPro" id="IPR027417">
    <property type="entry name" value="P-loop_NTPase"/>
</dbReference>
<dbReference type="SUPFAM" id="SSF52540">
    <property type="entry name" value="P-loop containing nucleoside triphosphate hydrolases"/>
    <property type="match status" value="1"/>
</dbReference>
<sequence length="452" mass="49574">MGSAAAAAEDSSAEEKKAPTFRSLGVCEQLAEACDALGWKAPTQIQVDAVPVALKGHDIIGLAQTGSGKTATFALPILQALLENPQPLFACVLSPTRELAIQIAEQFEALGSGIGLKCAVLVGGIDMMAQSVALAKRPHVVVGTPGRLVDHLTNTKGFSLRTIKYLVLDEADRLLNMDFEQEIDEILKVIPKERRTYLFSATMTTKVAKLQRACLKNPVKVEVSAKYSTVDSLKQEYLFIPAKYKDCYLVYILNELAGNTAMVFTRTCEATRKLSLVLRNLGFVAIPISGQMSQPKRLGALAKFKAGDCNILICTDVASRGLDIPSVNLVINYDIPTNSKDYIHRVGRTARAGRSGRAISMVCQYDVELYQKIEELIGKKLPEFSHQQEEVLLMLERVSEAQRLATMHMREKDGAKKGKRRGHGDDDGDDNRGPGRPEKGGTRPKKQFKKSR</sequence>
<organism evidence="15">
    <name type="scientific">Physcomitrium patens</name>
    <name type="common">Spreading-leaved earth moss</name>
    <name type="synonym">Physcomitrella patens</name>
    <dbReference type="NCBI Taxonomy" id="3218"/>
    <lineage>
        <taxon>Eukaryota</taxon>
        <taxon>Viridiplantae</taxon>
        <taxon>Streptophyta</taxon>
        <taxon>Embryophyta</taxon>
        <taxon>Bryophyta</taxon>
        <taxon>Bryophytina</taxon>
        <taxon>Bryopsida</taxon>
        <taxon>Funariidae</taxon>
        <taxon>Funariales</taxon>
        <taxon>Funariaceae</taxon>
        <taxon>Physcomitrium</taxon>
    </lineage>
</organism>
<keyword evidence="7" id="KW-0539">Nucleus</keyword>
<dbReference type="EMBL" id="ABEU02000001">
    <property type="protein sequence ID" value="PNR63310.1"/>
    <property type="molecule type" value="Genomic_DNA"/>
</dbReference>
<accession>A9RTN8</accession>
<feature type="compositionally biased region" description="Basic residues" evidence="11">
    <location>
        <begin position="442"/>
        <end position="452"/>
    </location>
</feature>
<feature type="domain" description="Helicase C-terminal" evidence="13">
    <location>
        <begin position="232"/>
        <end position="392"/>
    </location>
</feature>
<dbReference type="HOGENOM" id="CLU_003041_1_1_1"/>
<dbReference type="PANTHER" id="PTHR47959:SF24">
    <property type="entry name" value="ATP-DEPENDENT RNA HELICASE"/>
    <property type="match status" value="1"/>
</dbReference>
<dbReference type="PROSITE" id="PS00039">
    <property type="entry name" value="DEAD_ATP_HELICASE"/>
    <property type="match status" value="1"/>
</dbReference>
<keyword evidence="4 10" id="KW-0347">Helicase</keyword>
<keyword evidence="17" id="KW-1185">Reference proteome</keyword>
<keyword evidence="6" id="KW-0694">RNA-binding</keyword>
<dbReference type="GeneID" id="112283532"/>
<feature type="region of interest" description="Disordered" evidence="11">
    <location>
        <begin position="408"/>
        <end position="452"/>
    </location>
</feature>
<keyword evidence="2 10" id="KW-0547">Nucleotide-binding</keyword>
<dbReference type="InterPro" id="IPR014001">
    <property type="entry name" value="Helicase_ATP-bd"/>
</dbReference>
<dbReference type="Gene3D" id="3.40.50.300">
    <property type="entry name" value="P-loop containing nucleotide triphosphate hydrolases"/>
    <property type="match status" value="2"/>
</dbReference>
<protein>
    <recommendedName>
        <fullName evidence="18">DEAD-box RNA helicase</fullName>
    </recommendedName>
</protein>
<dbReference type="SMART" id="SM00487">
    <property type="entry name" value="DEXDc"/>
    <property type="match status" value="1"/>
</dbReference>
<dbReference type="SMART" id="SM00490">
    <property type="entry name" value="HELICc"/>
    <property type="match status" value="1"/>
</dbReference>
<evidence type="ECO:0000256" key="9">
    <source>
        <dbReference type="PROSITE-ProRule" id="PRU00552"/>
    </source>
</evidence>
<evidence type="ECO:0000259" key="14">
    <source>
        <dbReference type="PROSITE" id="PS51195"/>
    </source>
</evidence>
<dbReference type="GO" id="GO:0003723">
    <property type="term" value="F:RNA binding"/>
    <property type="evidence" value="ECO:0007669"/>
    <property type="project" value="UniProtKB-KW"/>
</dbReference>
<dbReference type="GO" id="GO:0005634">
    <property type="term" value="C:nucleus"/>
    <property type="evidence" value="ECO:0007669"/>
    <property type="project" value="UniProtKB-SubCell"/>
</dbReference>
<evidence type="ECO:0000256" key="3">
    <source>
        <dbReference type="ARBA" id="ARBA00022801"/>
    </source>
</evidence>
<dbReference type="AlphaFoldDB" id="A9RTN8"/>
<comment type="similarity">
    <text evidence="8">Belongs to the DEAD box helicase family. DDX47/RRP3 subfamily.</text>
</comment>
<reference evidence="15 17" key="2">
    <citation type="journal article" date="2018" name="Plant J.">
        <title>The Physcomitrella patens chromosome-scale assembly reveals moss genome structure and evolution.</title>
        <authorList>
            <person name="Lang D."/>
            <person name="Ullrich K.K."/>
            <person name="Murat F."/>
            <person name="Fuchs J."/>
            <person name="Jenkins J."/>
            <person name="Haas F.B."/>
            <person name="Piednoel M."/>
            <person name="Gundlach H."/>
            <person name="Van Bel M."/>
            <person name="Meyberg R."/>
            <person name="Vives C."/>
            <person name="Morata J."/>
            <person name="Symeonidi A."/>
            <person name="Hiss M."/>
            <person name="Muchero W."/>
            <person name="Kamisugi Y."/>
            <person name="Saleh O."/>
            <person name="Blanc G."/>
            <person name="Decker E.L."/>
            <person name="van Gessel N."/>
            <person name="Grimwood J."/>
            <person name="Hayes R.D."/>
            <person name="Graham S.W."/>
            <person name="Gunter L.E."/>
            <person name="McDaniel S.F."/>
            <person name="Hoernstein S.N.W."/>
            <person name="Larsson A."/>
            <person name="Li F.W."/>
            <person name="Perroud P.F."/>
            <person name="Phillips J."/>
            <person name="Ranjan P."/>
            <person name="Rokshar D.S."/>
            <person name="Rothfels C.J."/>
            <person name="Schneider L."/>
            <person name="Shu S."/>
            <person name="Stevenson D.W."/>
            <person name="Thummler F."/>
            <person name="Tillich M."/>
            <person name="Villarreal Aguilar J.C."/>
            <person name="Widiez T."/>
            <person name="Wong G.K."/>
            <person name="Wymore A."/>
            <person name="Zhang Y."/>
            <person name="Zimmer A.D."/>
            <person name="Quatrano R.S."/>
            <person name="Mayer K.F.X."/>
            <person name="Goodstein D."/>
            <person name="Casacuberta J.M."/>
            <person name="Vandepoele K."/>
            <person name="Reski R."/>
            <person name="Cuming A.C."/>
            <person name="Tuskan G.A."/>
            <person name="Maumus F."/>
            <person name="Salse J."/>
            <person name="Schmutz J."/>
            <person name="Rensing S.A."/>
        </authorList>
    </citation>
    <scope>NUCLEOTIDE SEQUENCE [LARGE SCALE GENOMIC DNA]</scope>
    <source>
        <strain evidence="16 17">cv. Gransden 2004</strain>
    </source>
</reference>
<dbReference type="Gramene" id="Pp3c1_37280V3.2">
    <property type="protein sequence ID" value="PAC:32970151.CDS.1"/>
    <property type="gene ID" value="Pp3c1_37280"/>
</dbReference>
<feature type="short sequence motif" description="Q motif" evidence="9">
    <location>
        <begin position="19"/>
        <end position="47"/>
    </location>
</feature>
<dbReference type="Proteomes" id="UP000006727">
    <property type="component" value="Chromosome 1"/>
</dbReference>
<dbReference type="PaxDb" id="3218-PP1S28_25V6.1"/>
<dbReference type="InterPro" id="IPR014014">
    <property type="entry name" value="RNA_helicase_DEAD_Q_motif"/>
</dbReference>
<name>A9RTN8_PHYPA</name>
<evidence type="ECO:0000256" key="5">
    <source>
        <dbReference type="ARBA" id="ARBA00022840"/>
    </source>
</evidence>